<dbReference type="SUPFAM" id="SSF89082">
    <property type="entry name" value="Antibiotic binding domain of TipA-like multidrug resistance regulators"/>
    <property type="match status" value="1"/>
</dbReference>
<evidence type="ECO:0000259" key="5">
    <source>
        <dbReference type="PROSITE" id="PS50937"/>
    </source>
</evidence>
<dbReference type="InterPro" id="IPR047057">
    <property type="entry name" value="MerR_fam"/>
</dbReference>
<dbReference type="GO" id="GO:0003677">
    <property type="term" value="F:DNA binding"/>
    <property type="evidence" value="ECO:0007669"/>
    <property type="project" value="UniProtKB-KW"/>
</dbReference>
<dbReference type="CDD" id="cd01106">
    <property type="entry name" value="HTH_TipAL-Mta"/>
    <property type="match status" value="1"/>
</dbReference>
<evidence type="ECO:0000256" key="4">
    <source>
        <dbReference type="ARBA" id="ARBA00023163"/>
    </source>
</evidence>
<dbReference type="InterPro" id="IPR000551">
    <property type="entry name" value="MerR-type_HTH_dom"/>
</dbReference>
<dbReference type="OrthoDB" id="9814833at2"/>
<comment type="caution">
    <text evidence="6">The sequence shown here is derived from an EMBL/GenBank/DDBJ whole genome shotgun (WGS) entry which is preliminary data.</text>
</comment>
<dbReference type="Pfam" id="PF07739">
    <property type="entry name" value="TipAS"/>
    <property type="match status" value="1"/>
</dbReference>
<dbReference type="EMBL" id="QAOM01000003">
    <property type="protein sequence ID" value="PTQ85679.1"/>
    <property type="molecule type" value="Genomic_DNA"/>
</dbReference>
<evidence type="ECO:0000313" key="6">
    <source>
        <dbReference type="EMBL" id="PTQ85679.1"/>
    </source>
</evidence>
<dbReference type="Gene3D" id="1.10.1660.10">
    <property type="match status" value="1"/>
</dbReference>
<protein>
    <submittedName>
        <fullName evidence="6">MerR family transcriptional regulator</fullName>
    </submittedName>
</protein>
<dbReference type="Proteomes" id="UP000244161">
    <property type="component" value="Unassembled WGS sequence"/>
</dbReference>
<gene>
    <name evidence="6" type="ORF">C8U37_10363</name>
</gene>
<accession>A0A2T5IPE0</accession>
<keyword evidence="1" id="KW-0805">Transcription regulation</keyword>
<dbReference type="AlphaFoldDB" id="A0A2T5IPE0"/>
<dbReference type="SMART" id="SM00422">
    <property type="entry name" value="HTH_MERR"/>
    <property type="match status" value="1"/>
</dbReference>
<dbReference type="Gene3D" id="1.10.490.50">
    <property type="entry name" value="Antibiotic binding domain of TipA-like multidrug resistance regulators"/>
    <property type="match status" value="1"/>
</dbReference>
<reference evidence="6 7" key="1">
    <citation type="submission" date="2018-04" db="EMBL/GenBank/DDBJ databases">
        <title>Genomic Encyclopedia of Archaeal and Bacterial Type Strains, Phase II (KMG-II): from individual species to whole genera.</title>
        <authorList>
            <person name="Goeker M."/>
        </authorList>
    </citation>
    <scope>NUCLEOTIDE SEQUENCE [LARGE SCALE GENOMIC DNA]</scope>
    <source>
        <strain evidence="6 7">DSM 18806</strain>
    </source>
</reference>
<dbReference type="GO" id="GO:0003700">
    <property type="term" value="F:DNA-binding transcription factor activity"/>
    <property type="evidence" value="ECO:0007669"/>
    <property type="project" value="InterPro"/>
</dbReference>
<proteinExistence type="predicted"/>
<keyword evidence="4" id="KW-0804">Transcription</keyword>
<evidence type="ECO:0000313" key="7">
    <source>
        <dbReference type="Proteomes" id="UP000244161"/>
    </source>
</evidence>
<dbReference type="PROSITE" id="PS50937">
    <property type="entry name" value="HTH_MERR_2"/>
    <property type="match status" value="1"/>
</dbReference>
<name>A0A2T5IPE0_9LACT</name>
<dbReference type="PRINTS" id="PR00040">
    <property type="entry name" value="HTHMERR"/>
</dbReference>
<keyword evidence="3" id="KW-0010">Activator</keyword>
<dbReference type="InterPro" id="IPR036244">
    <property type="entry name" value="TipA-like_antibiotic-bd"/>
</dbReference>
<keyword evidence="2" id="KW-0238">DNA-binding</keyword>
<evidence type="ECO:0000256" key="3">
    <source>
        <dbReference type="ARBA" id="ARBA00023159"/>
    </source>
</evidence>
<feature type="domain" description="HTH merR-type" evidence="5">
    <location>
        <begin position="1"/>
        <end position="71"/>
    </location>
</feature>
<evidence type="ECO:0000256" key="1">
    <source>
        <dbReference type="ARBA" id="ARBA00023015"/>
    </source>
</evidence>
<dbReference type="Pfam" id="PF13411">
    <property type="entry name" value="MerR_1"/>
    <property type="match status" value="1"/>
</dbReference>
<sequence>MEYTIQKLSRLAGVSTRTLRFYDEIGLLKPKRTSSSGYRIYGEAEVDRLQQILFFKQLSFSLDEIKSAMDDPAYDAERSLVAHKQALLEKMKEIELLIKTVDATLDEKRGGRKMSDKEKFEGLKKELLDENEARYGQETREKYGEKTIEASNKKFAGMSEADFDEMQATAARLQDLLTEAMATGDAGGEPARAVAALHKQWLSYTWPTYSPEAHRGLAQMYVDDERFTAYYDKASGKGATAFLRDAIHNYTEKAE</sequence>
<evidence type="ECO:0000256" key="2">
    <source>
        <dbReference type="ARBA" id="ARBA00023125"/>
    </source>
</evidence>
<dbReference type="SUPFAM" id="SSF46955">
    <property type="entry name" value="Putative DNA-binding domain"/>
    <property type="match status" value="1"/>
</dbReference>
<dbReference type="InterPro" id="IPR009061">
    <property type="entry name" value="DNA-bd_dom_put_sf"/>
</dbReference>
<organism evidence="6 7">
    <name type="scientific">Trichococcus patagoniensis</name>
    <dbReference type="NCBI Taxonomy" id="382641"/>
    <lineage>
        <taxon>Bacteria</taxon>
        <taxon>Bacillati</taxon>
        <taxon>Bacillota</taxon>
        <taxon>Bacilli</taxon>
        <taxon>Lactobacillales</taxon>
        <taxon>Carnobacteriaceae</taxon>
        <taxon>Trichococcus</taxon>
    </lineage>
</organism>
<dbReference type="PANTHER" id="PTHR30204">
    <property type="entry name" value="REDOX-CYCLING DRUG-SENSING TRANSCRIPTIONAL ACTIVATOR SOXR"/>
    <property type="match status" value="1"/>
</dbReference>
<dbReference type="RefSeq" id="WP_108031699.1">
    <property type="nucleotide sequence ID" value="NZ_QAOM01000003.1"/>
</dbReference>
<dbReference type="InterPro" id="IPR012925">
    <property type="entry name" value="TipAS_dom"/>
</dbReference>
<keyword evidence="7" id="KW-1185">Reference proteome</keyword>
<dbReference type="PANTHER" id="PTHR30204:SF90">
    <property type="entry name" value="HTH-TYPE TRANSCRIPTIONAL ACTIVATOR MTA"/>
    <property type="match status" value="1"/>
</dbReference>